<gene>
    <name evidence="3" type="ORF">IE077_001693</name>
</gene>
<evidence type="ECO:0000313" key="3">
    <source>
        <dbReference type="EMBL" id="KAF8819088.1"/>
    </source>
</evidence>
<dbReference type="PROSITE" id="PS50889">
    <property type="entry name" value="S4"/>
    <property type="match status" value="1"/>
</dbReference>
<reference evidence="3 4" key="1">
    <citation type="journal article" date="2020" name="bioRxiv">
        <title>Metabolic contributions of an alphaproteobacterial endosymbiont in the apicomplexan Cardiosporidium cionae.</title>
        <authorList>
            <person name="Hunter E.S."/>
            <person name="Paight C.J."/>
            <person name="Lane C.E."/>
        </authorList>
    </citation>
    <scope>NUCLEOTIDE SEQUENCE [LARGE SCALE GENOMIC DNA]</scope>
    <source>
        <strain evidence="3">ESH_2018</strain>
    </source>
</reference>
<dbReference type="PANTHER" id="PTHR21600">
    <property type="entry name" value="MITOCHONDRIAL RNA PSEUDOURIDINE SYNTHASE"/>
    <property type="match status" value="1"/>
</dbReference>
<proteinExistence type="predicted"/>
<evidence type="ECO:0000313" key="4">
    <source>
        <dbReference type="Proteomes" id="UP000823046"/>
    </source>
</evidence>
<dbReference type="Pfam" id="PF00849">
    <property type="entry name" value="PseudoU_synth_2"/>
    <property type="match status" value="1"/>
</dbReference>
<dbReference type="CDD" id="cd00165">
    <property type="entry name" value="S4"/>
    <property type="match status" value="1"/>
</dbReference>
<name>A0ABQ7J521_9APIC</name>
<keyword evidence="1" id="KW-0694">RNA-binding</keyword>
<evidence type="ECO:0000259" key="2">
    <source>
        <dbReference type="Pfam" id="PF00849"/>
    </source>
</evidence>
<evidence type="ECO:0000256" key="1">
    <source>
        <dbReference type="PROSITE-ProRule" id="PRU00182"/>
    </source>
</evidence>
<organism evidence="3 4">
    <name type="scientific">Cardiosporidium cionae</name>
    <dbReference type="NCBI Taxonomy" id="476202"/>
    <lineage>
        <taxon>Eukaryota</taxon>
        <taxon>Sar</taxon>
        <taxon>Alveolata</taxon>
        <taxon>Apicomplexa</taxon>
        <taxon>Aconoidasida</taxon>
        <taxon>Nephromycida</taxon>
        <taxon>Cardiosporidium</taxon>
    </lineage>
</organism>
<sequence>MLTAHHIMPSSTVIKDNFVHAKNVHGRTYICIPPYWTTYRVHAKERWCNKQLLQIFLSNFRSRSEGYWTKAIEAGAVKVNNSHCTPDTTIRNGDVVTHLSYNIEFAGREDPIKIIFEDKNILVAQKPAGIPCHPQGRYQKLSLTYQIKEFHLKDQNAYLHPLNRLDRVTGGIVILAKSKESSRKFSSQVSKAKKIYLAKVYGQFPTADALQKKLSGDKNSLSIGKSSIDDWLICRVKLCVLKENVGEPLMVEPSNSSGKASETWFKTLDFDGENSLIMARPITGRTHQIRAHLQALGYPIVNDRLYSKMSGRVNVLSGLREFQDIANEIIVKFPIDEIIPPMQKGFLNSELDSTKFIQGSDTILPSCISKIYEEDFWFSKSEQMLSVCYNIEDPQEICLLAYQYNFDIHYGVPSADQASKKRSRFDNTIQEYNSESSEIHDPLCTNIQNFVCRELPEWLHPFEENVQRNVADLINSISL</sequence>
<accession>A0ABQ7J521</accession>
<dbReference type="SUPFAM" id="SSF55120">
    <property type="entry name" value="Pseudouridine synthase"/>
    <property type="match status" value="1"/>
</dbReference>
<protein>
    <submittedName>
        <fullName evidence="3">Rna pseudouridine synthase superfamily protein</fullName>
    </submittedName>
</protein>
<keyword evidence="4" id="KW-1185">Reference proteome</keyword>
<dbReference type="Proteomes" id="UP000823046">
    <property type="component" value="Unassembled WGS sequence"/>
</dbReference>
<dbReference type="EMBL" id="JADAQX010000970">
    <property type="protein sequence ID" value="KAF8819088.1"/>
    <property type="molecule type" value="Genomic_DNA"/>
</dbReference>
<dbReference type="InterPro" id="IPR050188">
    <property type="entry name" value="RluA_PseudoU_synthase"/>
</dbReference>
<comment type="caution">
    <text evidence="3">The sequence shown here is derived from an EMBL/GenBank/DDBJ whole genome shotgun (WGS) entry which is preliminary data.</text>
</comment>
<dbReference type="InterPro" id="IPR006145">
    <property type="entry name" value="PsdUridine_synth_RsuA/RluA"/>
</dbReference>
<dbReference type="Gene3D" id="3.30.2350.10">
    <property type="entry name" value="Pseudouridine synthase"/>
    <property type="match status" value="1"/>
</dbReference>
<dbReference type="InterPro" id="IPR020103">
    <property type="entry name" value="PsdUridine_synth_cat_dom_sf"/>
</dbReference>
<dbReference type="PANTHER" id="PTHR21600:SF40">
    <property type="entry name" value="PSEUDOURIDYLATE SYNTHASE RPUSD2"/>
    <property type="match status" value="1"/>
</dbReference>
<feature type="domain" description="Pseudouridine synthase RsuA/RluA-like" evidence="2">
    <location>
        <begin position="120"/>
        <end position="295"/>
    </location>
</feature>